<comment type="catalytic activity">
    <reaction evidence="8 13">
        <text>L-arginine + H2O = urea + L-ornithine</text>
        <dbReference type="Rhea" id="RHEA:20569"/>
        <dbReference type="ChEBI" id="CHEBI:15377"/>
        <dbReference type="ChEBI" id="CHEBI:16199"/>
        <dbReference type="ChEBI" id="CHEBI:32682"/>
        <dbReference type="ChEBI" id="CHEBI:46911"/>
        <dbReference type="EC" id="3.5.3.1"/>
    </reaction>
</comment>
<dbReference type="EC" id="3.5.3.1" evidence="2 9"/>
<comment type="cofactor">
    <cofactor evidence="10 13">
        <name>Mn(2+)</name>
        <dbReference type="ChEBI" id="CHEBI:29035"/>
    </cofactor>
    <text evidence="10 13">Binds 2 manganese ions per subunit.</text>
</comment>
<comment type="pathway">
    <text evidence="1">Nitrogen metabolism; urea cycle; L-ornithine and urea from L-arginine: step 1/1.</text>
</comment>
<dbReference type="HOGENOM" id="CLU_039478_6_2_9"/>
<dbReference type="GO" id="GO:0005737">
    <property type="term" value="C:cytoplasm"/>
    <property type="evidence" value="ECO:0007669"/>
    <property type="project" value="TreeGrafter"/>
</dbReference>
<dbReference type="UniPathway" id="UPA00158">
    <property type="reaction ID" value="UER00270"/>
</dbReference>
<dbReference type="PRINTS" id="PR00116">
    <property type="entry name" value="ARGINASE"/>
</dbReference>
<evidence type="ECO:0000256" key="1">
    <source>
        <dbReference type="ARBA" id="ARBA00005098"/>
    </source>
</evidence>
<evidence type="ECO:0000256" key="6">
    <source>
        <dbReference type="ARBA" id="ARBA00022801"/>
    </source>
</evidence>
<evidence type="ECO:0000313" key="14">
    <source>
        <dbReference type="EMBL" id="ADL11748.1"/>
    </source>
</evidence>
<name>D9QTI4_ACEAZ</name>
<accession>D9QTI4</accession>
<feature type="binding site" evidence="10">
    <location>
        <position position="124"/>
    </location>
    <ligand>
        <name>Mn(2+)</name>
        <dbReference type="ChEBI" id="CHEBI:29035"/>
        <label>2</label>
    </ligand>
</feature>
<dbReference type="Pfam" id="PF00491">
    <property type="entry name" value="Arginase"/>
    <property type="match status" value="1"/>
</dbReference>
<evidence type="ECO:0000256" key="4">
    <source>
        <dbReference type="ARBA" id="ARBA00022503"/>
    </source>
</evidence>
<dbReference type="InterPro" id="IPR023696">
    <property type="entry name" value="Ureohydrolase_dom_sf"/>
</dbReference>
<comment type="similarity">
    <text evidence="11 12">Belongs to the arginase family.</text>
</comment>
<dbReference type="GO" id="GO:0030145">
    <property type="term" value="F:manganese ion binding"/>
    <property type="evidence" value="ECO:0007669"/>
    <property type="project" value="TreeGrafter"/>
</dbReference>
<dbReference type="EMBL" id="CP002105">
    <property type="protein sequence ID" value="ADL11748.1"/>
    <property type="molecule type" value="Genomic_DNA"/>
</dbReference>
<dbReference type="CDD" id="cd09989">
    <property type="entry name" value="Arginase"/>
    <property type="match status" value="1"/>
</dbReference>
<evidence type="ECO:0000256" key="5">
    <source>
        <dbReference type="ARBA" id="ARBA00022723"/>
    </source>
</evidence>
<protein>
    <recommendedName>
        <fullName evidence="3 9">Arginase</fullName>
        <ecNumber evidence="2 9">3.5.3.1</ecNumber>
    </recommendedName>
</protein>
<evidence type="ECO:0000256" key="11">
    <source>
        <dbReference type="PROSITE-ProRule" id="PRU00742"/>
    </source>
</evidence>
<proteinExistence type="inferred from homology"/>
<evidence type="ECO:0000256" key="2">
    <source>
        <dbReference type="ARBA" id="ARBA00012168"/>
    </source>
</evidence>
<dbReference type="SUPFAM" id="SSF52768">
    <property type="entry name" value="Arginase/deacetylase"/>
    <property type="match status" value="1"/>
</dbReference>
<dbReference type="OrthoDB" id="9788689at2"/>
<evidence type="ECO:0000256" key="10">
    <source>
        <dbReference type="PIRSR" id="PIRSR036979-1"/>
    </source>
</evidence>
<dbReference type="Proteomes" id="UP000001661">
    <property type="component" value="Chromosome"/>
</dbReference>
<dbReference type="AlphaFoldDB" id="D9QTI4"/>
<reference evidence="14 15" key="1">
    <citation type="journal article" date="2010" name="Stand. Genomic Sci.">
        <title>Complete genome sequence of Acetohalobium arabaticum type strain (Z-7288).</title>
        <authorList>
            <person name="Sikorski J."/>
            <person name="Lapidus A."/>
            <person name="Chertkov O."/>
            <person name="Lucas S."/>
            <person name="Copeland A."/>
            <person name="Glavina Del Rio T."/>
            <person name="Nolan M."/>
            <person name="Tice H."/>
            <person name="Cheng J.F."/>
            <person name="Han C."/>
            <person name="Brambilla E."/>
            <person name="Pitluck S."/>
            <person name="Liolios K."/>
            <person name="Ivanova N."/>
            <person name="Mavromatis K."/>
            <person name="Mikhailova N."/>
            <person name="Pati A."/>
            <person name="Bruce D."/>
            <person name="Detter C."/>
            <person name="Tapia R."/>
            <person name="Goodwin L."/>
            <person name="Chen A."/>
            <person name="Palaniappan K."/>
            <person name="Land M."/>
            <person name="Hauser L."/>
            <person name="Chang Y.J."/>
            <person name="Jeffries C.D."/>
            <person name="Rohde M."/>
            <person name="Goker M."/>
            <person name="Spring S."/>
            <person name="Woyke T."/>
            <person name="Bristow J."/>
            <person name="Eisen J.A."/>
            <person name="Markowitz V."/>
            <person name="Hugenholtz P."/>
            <person name="Kyrpides N.C."/>
            <person name="Klenk H.P."/>
        </authorList>
    </citation>
    <scope>NUCLEOTIDE SEQUENCE [LARGE SCALE GENOMIC DNA]</scope>
    <source>
        <strain evidence="15">ATCC 49924 / DSM 5501 / Z-7288</strain>
    </source>
</reference>
<keyword evidence="15" id="KW-1185">Reference proteome</keyword>
<feature type="binding site" evidence="10">
    <location>
        <position position="225"/>
    </location>
    <ligand>
        <name>Mn(2+)</name>
        <dbReference type="ChEBI" id="CHEBI:29035"/>
        <label>1</label>
    </ligand>
</feature>
<dbReference type="PANTHER" id="PTHR43782">
    <property type="entry name" value="ARGINASE"/>
    <property type="match status" value="1"/>
</dbReference>
<dbReference type="RefSeq" id="WP_013277194.1">
    <property type="nucleotide sequence ID" value="NC_014378.1"/>
</dbReference>
<dbReference type="PROSITE" id="PS51409">
    <property type="entry name" value="ARGINASE_2"/>
    <property type="match status" value="1"/>
</dbReference>
<evidence type="ECO:0000256" key="9">
    <source>
        <dbReference type="NCBIfam" id="TIGR01229"/>
    </source>
</evidence>
<sequence length="296" mass="31771">MKIGIIGVPMDLGASRRGVDMGPSAVRYAHLAARIEELGLEVTDFGDIDVPVIRSELENIDRSNFIPEIRDVCTSLSKKVQEIMIKGFIPLVIGGDHSIAIGTFGGVANAGKNVGLLWFDAHGDFNNLTTSQTGNPHGMPLAVINSDGPEDLVSITEGYDLCEDNIALVGIRDLDYKERQRLKDTDIDVYTISDIDRQGIEEILEKAIQSAGCGTEGVHVSFDVDVLDPLTAPGVGTAVPGGLDYREAHLALEMIAEAGVLASLELVEVNPILDERNRTAELAVELILSCLGKNIL</sequence>
<keyword evidence="4 13" id="KW-0056">Arginine metabolism</keyword>
<evidence type="ECO:0000256" key="7">
    <source>
        <dbReference type="ARBA" id="ARBA00023211"/>
    </source>
</evidence>
<feature type="binding site" evidence="10">
    <location>
        <position position="223"/>
    </location>
    <ligand>
        <name>Mn(2+)</name>
        <dbReference type="ChEBI" id="CHEBI:29035"/>
        <label>1</label>
    </ligand>
</feature>
<organism evidence="14 15">
    <name type="scientific">Acetohalobium arabaticum (strain ATCC 49924 / DSM 5501 / Z-7288)</name>
    <dbReference type="NCBI Taxonomy" id="574087"/>
    <lineage>
        <taxon>Bacteria</taxon>
        <taxon>Bacillati</taxon>
        <taxon>Bacillota</taxon>
        <taxon>Clostridia</taxon>
        <taxon>Halanaerobiales</taxon>
        <taxon>Halobacteroidaceae</taxon>
        <taxon>Acetohalobium</taxon>
    </lineage>
</organism>
<dbReference type="Gene3D" id="3.40.800.10">
    <property type="entry name" value="Ureohydrolase domain"/>
    <property type="match status" value="1"/>
</dbReference>
<dbReference type="PIRSF" id="PIRSF036979">
    <property type="entry name" value="Arginase"/>
    <property type="match status" value="1"/>
</dbReference>
<keyword evidence="6 12" id="KW-0378">Hydrolase</keyword>
<dbReference type="PANTHER" id="PTHR43782:SF3">
    <property type="entry name" value="ARGINASE"/>
    <property type="match status" value="1"/>
</dbReference>
<dbReference type="GO" id="GO:0000050">
    <property type="term" value="P:urea cycle"/>
    <property type="evidence" value="ECO:0007669"/>
    <property type="project" value="UniProtKB-UniPathway"/>
</dbReference>
<dbReference type="InterPro" id="IPR006035">
    <property type="entry name" value="Ureohydrolase"/>
</dbReference>
<evidence type="ECO:0000256" key="12">
    <source>
        <dbReference type="RuleBase" id="RU003684"/>
    </source>
</evidence>
<keyword evidence="7 10" id="KW-0464">Manganese</keyword>
<dbReference type="GO" id="GO:0006525">
    <property type="term" value="P:arginine metabolic process"/>
    <property type="evidence" value="ECO:0007669"/>
    <property type="project" value="UniProtKB-KW"/>
</dbReference>
<dbReference type="GO" id="GO:0004053">
    <property type="term" value="F:arginase activity"/>
    <property type="evidence" value="ECO:0007669"/>
    <property type="project" value="UniProtKB-UniRule"/>
</dbReference>
<evidence type="ECO:0000313" key="15">
    <source>
        <dbReference type="Proteomes" id="UP000001661"/>
    </source>
</evidence>
<dbReference type="InterPro" id="IPR020855">
    <property type="entry name" value="Ureohydrolase_Mn_BS"/>
</dbReference>
<feature type="binding site" evidence="10">
    <location>
        <position position="120"/>
    </location>
    <ligand>
        <name>Mn(2+)</name>
        <dbReference type="ChEBI" id="CHEBI:29035"/>
        <label>1</label>
    </ligand>
</feature>
<evidence type="ECO:0000256" key="8">
    <source>
        <dbReference type="ARBA" id="ARBA00047391"/>
    </source>
</evidence>
<feature type="binding site" evidence="10">
    <location>
        <position position="97"/>
    </location>
    <ligand>
        <name>Mn(2+)</name>
        <dbReference type="ChEBI" id="CHEBI:29035"/>
        <label>1</label>
    </ligand>
</feature>
<dbReference type="PROSITE" id="PS01053">
    <property type="entry name" value="ARGINASE_1"/>
    <property type="match status" value="1"/>
</dbReference>
<dbReference type="STRING" id="574087.Acear_0197"/>
<dbReference type="eggNOG" id="COG0010">
    <property type="taxonomic scope" value="Bacteria"/>
</dbReference>
<dbReference type="KEGG" id="aar:Acear_0197"/>
<dbReference type="InterPro" id="IPR014033">
    <property type="entry name" value="Arginase"/>
</dbReference>
<dbReference type="FunFam" id="3.40.800.10:FF:000012">
    <property type="entry name" value="Arginase"/>
    <property type="match status" value="1"/>
</dbReference>
<dbReference type="NCBIfam" id="TIGR01229">
    <property type="entry name" value="rocF_arginase"/>
    <property type="match status" value="1"/>
</dbReference>
<feature type="binding site" evidence="10">
    <location>
        <position position="122"/>
    </location>
    <ligand>
        <name>Mn(2+)</name>
        <dbReference type="ChEBI" id="CHEBI:29035"/>
        <label>1</label>
    </ligand>
</feature>
<evidence type="ECO:0000256" key="3">
    <source>
        <dbReference type="ARBA" id="ARBA00018123"/>
    </source>
</evidence>
<evidence type="ECO:0000256" key="13">
    <source>
        <dbReference type="RuleBase" id="RU361159"/>
    </source>
</evidence>
<gene>
    <name evidence="14" type="ordered locus">Acear_0197</name>
</gene>
<keyword evidence="5 10" id="KW-0479">Metal-binding</keyword>